<evidence type="ECO:0000313" key="4">
    <source>
        <dbReference type="Proteomes" id="UP001195483"/>
    </source>
</evidence>
<dbReference type="EMBL" id="JAEAOA010000663">
    <property type="protein sequence ID" value="KAK3585793.1"/>
    <property type="molecule type" value="Genomic_DNA"/>
</dbReference>
<dbReference type="SMART" id="SM00034">
    <property type="entry name" value="CLECT"/>
    <property type="match status" value="1"/>
</dbReference>
<keyword evidence="1" id="KW-1015">Disulfide bond</keyword>
<dbReference type="PROSITE" id="PS00615">
    <property type="entry name" value="C_TYPE_LECTIN_1"/>
    <property type="match status" value="1"/>
</dbReference>
<dbReference type="PANTHER" id="PTHR22803">
    <property type="entry name" value="MANNOSE, PHOSPHOLIPASE, LECTIN RECEPTOR RELATED"/>
    <property type="match status" value="1"/>
</dbReference>
<organism evidence="3 4">
    <name type="scientific">Potamilus streckersoni</name>
    <dbReference type="NCBI Taxonomy" id="2493646"/>
    <lineage>
        <taxon>Eukaryota</taxon>
        <taxon>Metazoa</taxon>
        <taxon>Spiralia</taxon>
        <taxon>Lophotrochozoa</taxon>
        <taxon>Mollusca</taxon>
        <taxon>Bivalvia</taxon>
        <taxon>Autobranchia</taxon>
        <taxon>Heteroconchia</taxon>
        <taxon>Palaeoheterodonta</taxon>
        <taxon>Unionida</taxon>
        <taxon>Unionoidea</taxon>
        <taxon>Unionidae</taxon>
        <taxon>Ambleminae</taxon>
        <taxon>Lampsilini</taxon>
        <taxon>Potamilus</taxon>
    </lineage>
</organism>
<evidence type="ECO:0000256" key="1">
    <source>
        <dbReference type="ARBA" id="ARBA00023157"/>
    </source>
</evidence>
<sequence length="300" mass="34521">MNANTSRKYIPVKKTFIDDESDYLKPKSTLPRLCMTTNNIRESKCSPLLTMPNVRQLGEPNDDAIVTGEDCGAIMAFISYKWNDMPCESRFGYICKKKKTGSLGCYQNWLEYDSNCYLFVQERTDWNIALQSCRQKGGDLASIANQEEQNFIFSQMPERKEGDIASIANQDEQNVIFIKRLRARVDGFWIGMSMRDIQTAKLFQWSDNSKVTFTTWSENEPNNYDDKERVCVIMDQQENSIEYASSCYKFVNNQKSWNNAQEYCVKEGGNLAVIMDSKIEISNDIAIIPLPALYAFQRIA</sequence>
<keyword evidence="4" id="KW-1185">Reference proteome</keyword>
<name>A0AAE0VPH6_9BIVA</name>
<reference evidence="3" key="2">
    <citation type="journal article" date="2021" name="Genome Biol. Evol.">
        <title>Developing a high-quality reference genome for a parasitic bivalve with doubly uniparental inheritance (Bivalvia: Unionida).</title>
        <authorList>
            <person name="Smith C.H."/>
        </authorList>
    </citation>
    <scope>NUCLEOTIDE SEQUENCE</scope>
    <source>
        <strain evidence="3">CHS0354</strain>
        <tissue evidence="3">Mantle</tissue>
    </source>
</reference>
<comment type="caution">
    <text evidence="3">The sequence shown here is derived from an EMBL/GenBank/DDBJ whole genome shotgun (WGS) entry which is preliminary data.</text>
</comment>
<dbReference type="Gene3D" id="3.10.100.10">
    <property type="entry name" value="Mannose-Binding Protein A, subunit A"/>
    <property type="match status" value="4"/>
</dbReference>
<dbReference type="InterPro" id="IPR001304">
    <property type="entry name" value="C-type_lectin-like"/>
</dbReference>
<proteinExistence type="predicted"/>
<feature type="domain" description="C-type lectin" evidence="2">
    <location>
        <begin position="112"/>
        <end position="247"/>
    </location>
</feature>
<dbReference type="AlphaFoldDB" id="A0AAE0VPH6"/>
<gene>
    <name evidence="3" type="ORF">CHS0354_010572</name>
</gene>
<dbReference type="Pfam" id="PF00059">
    <property type="entry name" value="Lectin_C"/>
    <property type="match status" value="1"/>
</dbReference>
<reference evidence="3" key="1">
    <citation type="journal article" date="2021" name="Genome Biol. Evol.">
        <title>A High-Quality Reference Genome for a Parasitic Bivalve with Doubly Uniparental Inheritance (Bivalvia: Unionida).</title>
        <authorList>
            <person name="Smith C.H."/>
        </authorList>
    </citation>
    <scope>NUCLEOTIDE SEQUENCE</scope>
    <source>
        <strain evidence="3">CHS0354</strain>
    </source>
</reference>
<dbReference type="SUPFAM" id="SSF56436">
    <property type="entry name" value="C-type lectin-like"/>
    <property type="match status" value="3"/>
</dbReference>
<dbReference type="InterPro" id="IPR016186">
    <property type="entry name" value="C-type_lectin-like/link_sf"/>
</dbReference>
<dbReference type="InterPro" id="IPR018378">
    <property type="entry name" value="C-type_lectin_CS"/>
</dbReference>
<dbReference type="PROSITE" id="PS50041">
    <property type="entry name" value="C_TYPE_LECTIN_2"/>
    <property type="match status" value="1"/>
</dbReference>
<dbReference type="Proteomes" id="UP001195483">
    <property type="component" value="Unassembled WGS sequence"/>
</dbReference>
<reference evidence="3" key="3">
    <citation type="submission" date="2023-05" db="EMBL/GenBank/DDBJ databases">
        <authorList>
            <person name="Smith C.H."/>
        </authorList>
    </citation>
    <scope>NUCLEOTIDE SEQUENCE</scope>
    <source>
        <strain evidence="3">CHS0354</strain>
        <tissue evidence="3">Mantle</tissue>
    </source>
</reference>
<accession>A0AAE0VPH6</accession>
<dbReference type="InterPro" id="IPR050111">
    <property type="entry name" value="C-type_lectin/snaclec_domain"/>
</dbReference>
<dbReference type="InterPro" id="IPR016187">
    <property type="entry name" value="CTDL_fold"/>
</dbReference>
<protein>
    <recommendedName>
        <fullName evidence="2">C-type lectin domain-containing protein</fullName>
    </recommendedName>
</protein>
<evidence type="ECO:0000259" key="2">
    <source>
        <dbReference type="PROSITE" id="PS50041"/>
    </source>
</evidence>
<evidence type="ECO:0000313" key="3">
    <source>
        <dbReference type="EMBL" id="KAK3585793.1"/>
    </source>
</evidence>
<dbReference type="CDD" id="cd00037">
    <property type="entry name" value="CLECT"/>
    <property type="match status" value="3"/>
</dbReference>